<dbReference type="SUPFAM" id="SSF49742">
    <property type="entry name" value="PHM/PNGase F"/>
    <property type="match status" value="1"/>
</dbReference>
<evidence type="ECO:0000313" key="5">
    <source>
        <dbReference type="Proteomes" id="UP000485058"/>
    </source>
</evidence>
<dbReference type="InterPro" id="IPR015197">
    <property type="entry name" value="PngaseF_C"/>
</dbReference>
<evidence type="ECO:0000256" key="2">
    <source>
        <dbReference type="SAM" id="MobiDB-lite"/>
    </source>
</evidence>
<dbReference type="GO" id="GO:0016715">
    <property type="term" value="F:oxidoreductase activity, acting on paired donors, with incorporation or reduction of molecular oxygen, reduced ascorbate as one donor, and incorporation of one atom of oxygen"/>
    <property type="evidence" value="ECO:0007669"/>
    <property type="project" value="InterPro"/>
</dbReference>
<evidence type="ECO:0000259" key="3">
    <source>
        <dbReference type="Pfam" id="PF09113"/>
    </source>
</evidence>
<name>A0A699YNV2_HAELA</name>
<keyword evidence="5" id="KW-1185">Reference proteome</keyword>
<dbReference type="EMBL" id="BLLF01000452">
    <property type="protein sequence ID" value="GFH11957.1"/>
    <property type="molecule type" value="Genomic_DNA"/>
</dbReference>
<dbReference type="PANTHER" id="PTHR39319:SF1">
    <property type="entry name" value="SI:DKEY-256H2.1"/>
    <property type="match status" value="1"/>
</dbReference>
<dbReference type="AlphaFoldDB" id="A0A699YNV2"/>
<feature type="region of interest" description="Disordered" evidence="2">
    <location>
        <begin position="355"/>
        <end position="374"/>
    </location>
</feature>
<feature type="domain" description="Peptide-N-glycosidase F C-terminal" evidence="3">
    <location>
        <begin position="243"/>
        <end position="365"/>
    </location>
</feature>
<dbReference type="InterPro" id="IPR053251">
    <property type="entry name" value="N-glycanase"/>
</dbReference>
<keyword evidence="1" id="KW-1015">Disulfide bond</keyword>
<dbReference type="InterPro" id="IPR008977">
    <property type="entry name" value="PHM/PNGase_F_dom_sf"/>
</dbReference>
<feature type="compositionally biased region" description="Low complexity" evidence="2">
    <location>
        <begin position="112"/>
        <end position="134"/>
    </location>
</feature>
<protein>
    <submittedName>
        <fullName evidence="4">Peptide-N(4)-(N-acetyl-beta-D-glucosaminyl) asparagine amidase F</fullName>
    </submittedName>
</protein>
<gene>
    <name evidence="4" type="ORF">HaLaN_07557</name>
</gene>
<dbReference type="Pfam" id="PF09113">
    <property type="entry name" value="N-glycanase_C"/>
    <property type="match status" value="1"/>
</dbReference>
<reference evidence="4 5" key="1">
    <citation type="submission" date="2020-02" db="EMBL/GenBank/DDBJ databases">
        <title>Draft genome sequence of Haematococcus lacustris strain NIES-144.</title>
        <authorList>
            <person name="Morimoto D."/>
            <person name="Nakagawa S."/>
            <person name="Yoshida T."/>
            <person name="Sawayama S."/>
        </authorList>
    </citation>
    <scope>NUCLEOTIDE SEQUENCE [LARGE SCALE GENOMIC DNA]</scope>
    <source>
        <strain evidence="4 5">NIES-144</strain>
    </source>
</reference>
<evidence type="ECO:0000313" key="4">
    <source>
        <dbReference type="EMBL" id="GFH11957.1"/>
    </source>
</evidence>
<organism evidence="4 5">
    <name type="scientific">Haematococcus lacustris</name>
    <name type="common">Green alga</name>
    <name type="synonym">Haematococcus pluvialis</name>
    <dbReference type="NCBI Taxonomy" id="44745"/>
    <lineage>
        <taxon>Eukaryota</taxon>
        <taxon>Viridiplantae</taxon>
        <taxon>Chlorophyta</taxon>
        <taxon>core chlorophytes</taxon>
        <taxon>Chlorophyceae</taxon>
        <taxon>CS clade</taxon>
        <taxon>Chlamydomonadales</taxon>
        <taxon>Haematococcaceae</taxon>
        <taxon>Haematococcus</taxon>
    </lineage>
</organism>
<feature type="compositionally biased region" description="Polar residues" evidence="2">
    <location>
        <begin position="355"/>
        <end position="367"/>
    </location>
</feature>
<dbReference type="PANTHER" id="PTHR39319">
    <property type="entry name" value="SI:DKEY-256H2.1"/>
    <property type="match status" value="1"/>
</dbReference>
<feature type="region of interest" description="Disordered" evidence="2">
    <location>
        <begin position="112"/>
        <end position="142"/>
    </location>
</feature>
<comment type="caution">
    <text evidence="4">The sequence shown here is derived from an EMBL/GenBank/DDBJ whole genome shotgun (WGS) entry which is preliminary data.</text>
</comment>
<accession>A0A699YNV2</accession>
<dbReference type="Proteomes" id="UP000485058">
    <property type="component" value="Unassembled WGS sequence"/>
</dbReference>
<proteinExistence type="predicted"/>
<evidence type="ECO:0000256" key="1">
    <source>
        <dbReference type="ARBA" id="ARBA00023157"/>
    </source>
</evidence>
<dbReference type="Gene3D" id="2.60.120.230">
    <property type="match status" value="1"/>
</dbReference>
<dbReference type="InterPro" id="IPR014784">
    <property type="entry name" value="Cu2_ascorb_mOase-like_C"/>
</dbReference>
<sequence length="374" mass="39792">MAWQAQHQEYLAALEQLKAAEPPAIELEVFKQAGAGTGAWEASLSLRFSHWLPLLPAAPGSNLFARLGLGEGEGVVLQAWHGGVEEEAADQDLAFTVQQVLGPQLLGEQQQELQGQVDIEQQQEGAQEQEGLQQRLEEGQEGQQLWDEATQELGKAGQLAGRRMRAGQSEGSGGLASHQLLSWLQLKLTGPLRGLLAARSGRGSQHSLLATLVAGDWQRLVPLATVPLFQGGDVDADYNARPTLRVAVPPGAVKAVIMAVISSHGANSSDCAPGCCPTSHHFTVNGLQEHVASFEQEGQAWGCAQAVRWGAVPNGRGGWYHGRHGPCGGQQVPPWLADVSGLLLVGEAIQGTTIATTRATPKNQQDQEGQEREA</sequence>